<dbReference type="Gene3D" id="1.20.1250.20">
    <property type="entry name" value="MFS general substrate transporter like domains"/>
    <property type="match status" value="1"/>
</dbReference>
<feature type="transmembrane region" description="Helical" evidence="1">
    <location>
        <begin position="12"/>
        <end position="36"/>
    </location>
</feature>
<sequence>MSPLAGYSYEKYGFAQSYLIMGLLVFCTTFISIFLLRSGKSSADPLVSQPTAI</sequence>
<dbReference type="Proteomes" id="UP000254340">
    <property type="component" value="Unassembled WGS sequence"/>
</dbReference>
<keyword evidence="1" id="KW-0812">Transmembrane</keyword>
<evidence type="ECO:0000313" key="2">
    <source>
        <dbReference type="EMBL" id="STT78835.1"/>
    </source>
</evidence>
<dbReference type="GO" id="GO:0005351">
    <property type="term" value="F:carbohydrate:proton symporter activity"/>
    <property type="evidence" value="ECO:0007669"/>
    <property type="project" value="InterPro"/>
</dbReference>
<keyword evidence="1" id="KW-0472">Membrane</keyword>
<name>A0A377XDM0_KLEPN</name>
<keyword evidence="1" id="KW-1133">Transmembrane helix</keyword>
<dbReference type="InterPro" id="IPR000576">
    <property type="entry name" value="LacY/RafB_perm_fam"/>
</dbReference>
<proteinExistence type="predicted"/>
<dbReference type="GO" id="GO:0016020">
    <property type="term" value="C:membrane"/>
    <property type="evidence" value="ECO:0007669"/>
    <property type="project" value="InterPro"/>
</dbReference>
<accession>A0A377XDM0</accession>
<protein>
    <submittedName>
        <fullName evidence="2">Sucrose permease</fullName>
    </submittedName>
</protein>
<dbReference type="InterPro" id="IPR036259">
    <property type="entry name" value="MFS_trans_sf"/>
</dbReference>
<dbReference type="EMBL" id="UGLH01000005">
    <property type="protein sequence ID" value="STT78835.1"/>
    <property type="molecule type" value="Genomic_DNA"/>
</dbReference>
<evidence type="ECO:0000313" key="3">
    <source>
        <dbReference type="Proteomes" id="UP000254340"/>
    </source>
</evidence>
<evidence type="ECO:0000256" key="1">
    <source>
        <dbReference type="SAM" id="Phobius"/>
    </source>
</evidence>
<dbReference type="AlphaFoldDB" id="A0A377XDM0"/>
<organism evidence="2 3">
    <name type="scientific">Klebsiella pneumoniae</name>
    <dbReference type="NCBI Taxonomy" id="573"/>
    <lineage>
        <taxon>Bacteria</taxon>
        <taxon>Pseudomonadati</taxon>
        <taxon>Pseudomonadota</taxon>
        <taxon>Gammaproteobacteria</taxon>
        <taxon>Enterobacterales</taxon>
        <taxon>Enterobacteriaceae</taxon>
        <taxon>Klebsiella/Raoultella group</taxon>
        <taxon>Klebsiella</taxon>
        <taxon>Klebsiella pneumoniae complex</taxon>
    </lineage>
</organism>
<gene>
    <name evidence="2" type="ORF">NCTC5047_01617</name>
</gene>
<reference evidence="2 3" key="1">
    <citation type="submission" date="2018-06" db="EMBL/GenBank/DDBJ databases">
        <authorList>
            <consortium name="Pathogen Informatics"/>
            <person name="Doyle S."/>
        </authorList>
    </citation>
    <scope>NUCLEOTIDE SEQUENCE [LARGE SCALE GENOMIC DNA]</scope>
    <source>
        <strain evidence="2 3">NCTC5047</strain>
    </source>
</reference>
<dbReference type="Pfam" id="PF01306">
    <property type="entry name" value="LacY_symp"/>
    <property type="match status" value="1"/>
</dbReference>